<comment type="caution">
    <text evidence="2">The sequence shown here is derived from an EMBL/GenBank/DDBJ whole genome shotgun (WGS) entry which is preliminary data.</text>
</comment>
<keyword evidence="3" id="KW-1185">Reference proteome</keyword>
<dbReference type="Proteomes" id="UP000700596">
    <property type="component" value="Unassembled WGS sequence"/>
</dbReference>
<accession>A0A9P9DE39</accession>
<reference evidence="2" key="1">
    <citation type="journal article" date="2021" name="Nat. Commun.">
        <title>Genetic determinants of endophytism in the Arabidopsis root mycobiome.</title>
        <authorList>
            <person name="Mesny F."/>
            <person name="Miyauchi S."/>
            <person name="Thiergart T."/>
            <person name="Pickel B."/>
            <person name="Atanasova L."/>
            <person name="Karlsson M."/>
            <person name="Huettel B."/>
            <person name="Barry K.W."/>
            <person name="Haridas S."/>
            <person name="Chen C."/>
            <person name="Bauer D."/>
            <person name="Andreopoulos W."/>
            <person name="Pangilinan J."/>
            <person name="LaButti K."/>
            <person name="Riley R."/>
            <person name="Lipzen A."/>
            <person name="Clum A."/>
            <person name="Drula E."/>
            <person name="Henrissat B."/>
            <person name="Kohler A."/>
            <person name="Grigoriev I.V."/>
            <person name="Martin F.M."/>
            <person name="Hacquard S."/>
        </authorList>
    </citation>
    <scope>NUCLEOTIDE SEQUENCE</scope>
    <source>
        <strain evidence="2">MPI-CAGE-CH-0243</strain>
    </source>
</reference>
<evidence type="ECO:0000313" key="2">
    <source>
        <dbReference type="EMBL" id="KAH7117583.1"/>
    </source>
</evidence>
<evidence type="ECO:0000256" key="1">
    <source>
        <dbReference type="SAM" id="MobiDB-lite"/>
    </source>
</evidence>
<gene>
    <name evidence="2" type="ORF">B0J11DRAFT_88134</name>
</gene>
<organism evidence="2 3">
    <name type="scientific">Dendryphion nanum</name>
    <dbReference type="NCBI Taxonomy" id="256645"/>
    <lineage>
        <taxon>Eukaryota</taxon>
        <taxon>Fungi</taxon>
        <taxon>Dikarya</taxon>
        <taxon>Ascomycota</taxon>
        <taxon>Pezizomycotina</taxon>
        <taxon>Dothideomycetes</taxon>
        <taxon>Pleosporomycetidae</taxon>
        <taxon>Pleosporales</taxon>
        <taxon>Torulaceae</taxon>
        <taxon>Dendryphion</taxon>
    </lineage>
</organism>
<dbReference type="AlphaFoldDB" id="A0A9P9DE39"/>
<proteinExistence type="predicted"/>
<protein>
    <submittedName>
        <fullName evidence="2">Uncharacterized protein</fullName>
    </submittedName>
</protein>
<name>A0A9P9DE39_9PLEO</name>
<evidence type="ECO:0000313" key="3">
    <source>
        <dbReference type="Proteomes" id="UP000700596"/>
    </source>
</evidence>
<dbReference type="EMBL" id="JAGMWT010000013">
    <property type="protein sequence ID" value="KAH7117583.1"/>
    <property type="molecule type" value="Genomic_DNA"/>
</dbReference>
<feature type="region of interest" description="Disordered" evidence="1">
    <location>
        <begin position="41"/>
        <end position="68"/>
    </location>
</feature>
<sequence length="203" mass="22944">MVATKGYVEDAWVHVDSGKWFLDDEQYDSTSRARTSETIPMLARTEGDGANASAASRTEGQSGEPRYLTRPTLYGDSESYDVANIISYVTWPQNPRRLIDSEYWERVHKEHEKKRAEQMLANESLGVRFFDSIAVSVDMEEAKSVVPRTNTTNVDLPELPELGPDGCTANETLEFREHLAIILELCRSVMLGFLNWPKLSQPV</sequence>